<dbReference type="GO" id="GO:0005615">
    <property type="term" value="C:extracellular space"/>
    <property type="evidence" value="ECO:0007669"/>
    <property type="project" value="InterPro"/>
</dbReference>
<dbReference type="Pfam" id="PF07678">
    <property type="entry name" value="TED_complement"/>
    <property type="match status" value="1"/>
</dbReference>
<dbReference type="EMBL" id="FNID01000041">
    <property type="protein sequence ID" value="SDN95505.1"/>
    <property type="molecule type" value="Genomic_DNA"/>
</dbReference>
<dbReference type="InterPro" id="IPR001330">
    <property type="entry name" value="Prenyltrans"/>
</dbReference>
<feature type="domain" description="Alpha-macroglobulin-like TED" evidence="4">
    <location>
        <begin position="155"/>
        <end position="221"/>
    </location>
</feature>
<dbReference type="Proteomes" id="UP000199182">
    <property type="component" value="Unassembled WGS sequence"/>
</dbReference>
<proteinExistence type="predicted"/>
<evidence type="ECO:0000313" key="5">
    <source>
        <dbReference type="EMBL" id="SDN95505.1"/>
    </source>
</evidence>
<feature type="transmembrane region" description="Helical" evidence="2">
    <location>
        <begin position="314"/>
        <end position="338"/>
    </location>
</feature>
<dbReference type="CDD" id="cd00688">
    <property type="entry name" value="ISOPREN_C2_like"/>
    <property type="match status" value="1"/>
</dbReference>
<dbReference type="STRING" id="258515.SAMN05192585_14120"/>
<dbReference type="AlphaFoldDB" id="A0A1H0FLF7"/>
<evidence type="ECO:0000259" key="4">
    <source>
        <dbReference type="Pfam" id="PF07678"/>
    </source>
</evidence>
<feature type="domain" description="Prenyltransferase alpha-alpha toroid" evidence="3">
    <location>
        <begin position="227"/>
        <end position="289"/>
    </location>
</feature>
<evidence type="ECO:0000256" key="1">
    <source>
        <dbReference type="ARBA" id="ARBA00022737"/>
    </source>
</evidence>
<keyword evidence="1" id="KW-0677">Repeat</keyword>
<organism evidence="5 6">
    <name type="scientific">Acetanaerobacterium elongatum</name>
    <dbReference type="NCBI Taxonomy" id="258515"/>
    <lineage>
        <taxon>Bacteria</taxon>
        <taxon>Bacillati</taxon>
        <taxon>Bacillota</taxon>
        <taxon>Clostridia</taxon>
        <taxon>Eubacteriales</taxon>
        <taxon>Oscillospiraceae</taxon>
        <taxon>Acetanaerobacterium</taxon>
    </lineage>
</organism>
<keyword evidence="6" id="KW-1185">Reference proteome</keyword>
<name>A0A1H0FLF7_9FIRM</name>
<dbReference type="GO" id="GO:0003824">
    <property type="term" value="F:catalytic activity"/>
    <property type="evidence" value="ECO:0007669"/>
    <property type="project" value="InterPro"/>
</dbReference>
<dbReference type="InterPro" id="IPR008930">
    <property type="entry name" value="Terpenoid_cyclase/PrenylTrfase"/>
</dbReference>
<accession>A0A1H0FLF7</accession>
<keyword evidence="2" id="KW-1133">Transmembrane helix</keyword>
<keyword evidence="2" id="KW-0472">Membrane</keyword>
<dbReference type="Pfam" id="PF00432">
    <property type="entry name" value="Prenyltrans"/>
    <property type="match status" value="1"/>
</dbReference>
<gene>
    <name evidence="5" type="ORF">SAMN05192585_14120</name>
</gene>
<evidence type="ECO:0000259" key="3">
    <source>
        <dbReference type="Pfam" id="PF00432"/>
    </source>
</evidence>
<dbReference type="RefSeq" id="WP_092642926.1">
    <property type="nucleotide sequence ID" value="NZ_FNID01000041.1"/>
</dbReference>
<dbReference type="Gene3D" id="1.50.10.20">
    <property type="match status" value="1"/>
</dbReference>
<evidence type="ECO:0000313" key="6">
    <source>
        <dbReference type="Proteomes" id="UP000199182"/>
    </source>
</evidence>
<reference evidence="5 6" key="1">
    <citation type="submission" date="2016-10" db="EMBL/GenBank/DDBJ databases">
        <authorList>
            <person name="de Groot N.N."/>
        </authorList>
    </citation>
    <scope>NUCLEOTIDE SEQUENCE [LARGE SCALE GENOMIC DNA]</scope>
    <source>
        <strain evidence="5 6">CGMCC 1.5012</strain>
    </source>
</reference>
<evidence type="ECO:0000256" key="2">
    <source>
        <dbReference type="SAM" id="Phobius"/>
    </source>
</evidence>
<keyword evidence="2" id="KW-0812">Transmembrane</keyword>
<dbReference type="SUPFAM" id="SSF48239">
    <property type="entry name" value="Terpenoid cyclases/Protein prenyltransferases"/>
    <property type="match status" value="1"/>
</dbReference>
<protein>
    <submittedName>
        <fullName evidence="5">A-macroglobulin complement component</fullName>
    </submittedName>
</protein>
<dbReference type="OrthoDB" id="411361at2"/>
<sequence length="350" mass="37334">MRIRLTRFISISLTMLMLLQVPLFALSEGQAKPKEITNALSYLAGTVDGRWTSVAENAAGNIPEKTVAINALQQAKNNLKAYTNVTDIAHDVLTLSACGYDVNSLEGTDLIAKLCGYEGMLLQGANGPIFSLIAIDSRNYAIPQNAKWSREALCNSILSFQKGDGGFSLNGNMDSDVDITAYALIALSPYSNDSNISNVINKAVQWLSNHQNNDGSFSSMGVSCCESTAAVITALICLGIPVNNELFTKEGISAYQALLTFQNGDGGFKHIQDGSSDTLATEQAVMALSAVCFGKSPFKLATVAPPAQKLSNPVLIVLISVACLALIGLAVILIYTIVRRNRLKKAGFQV</sequence>
<dbReference type="InterPro" id="IPR011626">
    <property type="entry name" value="Alpha-macroglobulin_TED"/>
</dbReference>